<evidence type="ECO:0000313" key="6">
    <source>
        <dbReference type="Proteomes" id="UP000183995"/>
    </source>
</evidence>
<dbReference type="SMART" id="SM00382">
    <property type="entry name" value="AAA"/>
    <property type="match status" value="1"/>
</dbReference>
<dbReference type="Gene3D" id="3.40.50.300">
    <property type="entry name" value="P-loop containing nucleotide triphosphate hydrolases"/>
    <property type="match status" value="1"/>
</dbReference>
<dbReference type="STRING" id="1123282.SAMN02745823_03153"/>
<proteinExistence type="predicted"/>
<dbReference type="PROSITE" id="PS50893">
    <property type="entry name" value="ABC_TRANSPORTER_2"/>
    <property type="match status" value="1"/>
</dbReference>
<keyword evidence="2" id="KW-0547">Nucleotide-binding</keyword>
<dbReference type="GO" id="GO:0016887">
    <property type="term" value="F:ATP hydrolysis activity"/>
    <property type="evidence" value="ECO:0007669"/>
    <property type="project" value="InterPro"/>
</dbReference>
<keyword evidence="6" id="KW-1185">Reference proteome</keyword>
<dbReference type="EMBL" id="FQXV01000013">
    <property type="protein sequence ID" value="SHI18720.1"/>
    <property type="molecule type" value="Genomic_DNA"/>
</dbReference>
<dbReference type="InterPro" id="IPR017871">
    <property type="entry name" value="ABC_transporter-like_CS"/>
</dbReference>
<name>A0A1M5Z3B1_9FIRM</name>
<protein>
    <submittedName>
        <fullName evidence="5">Iron complex transport system ATP-binding protein</fullName>
    </submittedName>
</protein>
<dbReference type="PANTHER" id="PTHR42734:SF19">
    <property type="entry name" value="IRON COMPOUNDS ABC TRANSPORTER, ATP-BINDING PROTEIN"/>
    <property type="match status" value="1"/>
</dbReference>
<dbReference type="InterPro" id="IPR050153">
    <property type="entry name" value="Metal_Ion_Import_ABC"/>
</dbReference>
<feature type="domain" description="ABC transporter" evidence="4">
    <location>
        <begin position="2"/>
        <end position="238"/>
    </location>
</feature>
<organism evidence="5 6">
    <name type="scientific">Sporobacter termitidis DSM 10068</name>
    <dbReference type="NCBI Taxonomy" id="1123282"/>
    <lineage>
        <taxon>Bacteria</taxon>
        <taxon>Bacillati</taxon>
        <taxon>Bacillota</taxon>
        <taxon>Clostridia</taxon>
        <taxon>Eubacteriales</taxon>
        <taxon>Oscillospiraceae</taxon>
        <taxon>Sporobacter</taxon>
    </lineage>
</organism>
<dbReference type="InterPro" id="IPR003439">
    <property type="entry name" value="ABC_transporter-like_ATP-bd"/>
</dbReference>
<dbReference type="OrthoDB" id="9799337at2"/>
<evidence type="ECO:0000256" key="3">
    <source>
        <dbReference type="ARBA" id="ARBA00022840"/>
    </source>
</evidence>
<dbReference type="FunFam" id="3.40.50.300:FF:000134">
    <property type="entry name" value="Iron-enterobactin ABC transporter ATP-binding protein"/>
    <property type="match status" value="1"/>
</dbReference>
<accession>A0A1M5Z3B1</accession>
<sequence>MLEVRDVSFYYRPDRPILRDISLELRSGDILCLLGPNGTGKTTLLRCILSLNKIKGGSIALEGQELSKVSAKKRAEMMAYVPQASSVTFPYEAGEIVLMGRVAHLALGSRPTEKDRRRAEEAMDKLEISHLSRYQFNEMSGGEKQMVLVARAVAQQARILIMDEPTANLDYCNQVKMLKVIKVLAEQGYAILMTSHFPDHAFLACSKAVLMRDGVIMAQGMPEEVVTTENLTALYSTPVCVAEAKLDSKDTVTKVCIPVMNN</sequence>
<dbReference type="AlphaFoldDB" id="A0A1M5Z3B1"/>
<dbReference type="GO" id="GO:0005524">
    <property type="term" value="F:ATP binding"/>
    <property type="evidence" value="ECO:0007669"/>
    <property type="project" value="UniProtKB-KW"/>
</dbReference>
<dbReference type="InterPro" id="IPR027417">
    <property type="entry name" value="P-loop_NTPase"/>
</dbReference>
<dbReference type="Pfam" id="PF00005">
    <property type="entry name" value="ABC_tran"/>
    <property type="match status" value="1"/>
</dbReference>
<dbReference type="InterPro" id="IPR003593">
    <property type="entry name" value="AAA+_ATPase"/>
</dbReference>
<dbReference type="PROSITE" id="PS00211">
    <property type="entry name" value="ABC_TRANSPORTER_1"/>
    <property type="match status" value="1"/>
</dbReference>
<dbReference type="CDD" id="cd03214">
    <property type="entry name" value="ABC_Iron-Siderophores_B12_Hemin"/>
    <property type="match status" value="1"/>
</dbReference>
<gene>
    <name evidence="5" type="ORF">SAMN02745823_03153</name>
</gene>
<dbReference type="SUPFAM" id="SSF52540">
    <property type="entry name" value="P-loop containing nucleoside triphosphate hydrolases"/>
    <property type="match status" value="1"/>
</dbReference>
<evidence type="ECO:0000259" key="4">
    <source>
        <dbReference type="PROSITE" id="PS50893"/>
    </source>
</evidence>
<dbReference type="Proteomes" id="UP000183995">
    <property type="component" value="Unassembled WGS sequence"/>
</dbReference>
<keyword evidence="3 5" id="KW-0067">ATP-binding</keyword>
<reference evidence="5 6" key="1">
    <citation type="submission" date="2016-11" db="EMBL/GenBank/DDBJ databases">
        <authorList>
            <person name="Jaros S."/>
            <person name="Januszkiewicz K."/>
            <person name="Wedrychowicz H."/>
        </authorList>
    </citation>
    <scope>NUCLEOTIDE SEQUENCE [LARGE SCALE GENOMIC DNA]</scope>
    <source>
        <strain evidence="5 6">DSM 10068</strain>
    </source>
</reference>
<keyword evidence="1" id="KW-0813">Transport</keyword>
<evidence type="ECO:0000313" key="5">
    <source>
        <dbReference type="EMBL" id="SHI18720.1"/>
    </source>
</evidence>
<evidence type="ECO:0000256" key="1">
    <source>
        <dbReference type="ARBA" id="ARBA00022448"/>
    </source>
</evidence>
<dbReference type="PANTHER" id="PTHR42734">
    <property type="entry name" value="METAL TRANSPORT SYSTEM ATP-BINDING PROTEIN TM_0124-RELATED"/>
    <property type="match status" value="1"/>
</dbReference>
<evidence type="ECO:0000256" key="2">
    <source>
        <dbReference type="ARBA" id="ARBA00022741"/>
    </source>
</evidence>